<accession>A0A5J4UST4</accession>
<dbReference type="InterPro" id="IPR011989">
    <property type="entry name" value="ARM-like"/>
</dbReference>
<name>A0A5J4UST4_9EUKA</name>
<dbReference type="Proteomes" id="UP000324800">
    <property type="component" value="Unassembled WGS sequence"/>
</dbReference>
<reference evidence="2 3" key="1">
    <citation type="submission" date="2019-03" db="EMBL/GenBank/DDBJ databases">
        <title>Single cell metagenomics reveals metabolic interactions within the superorganism composed of flagellate Streblomastix strix and complex community of Bacteroidetes bacteria on its surface.</title>
        <authorList>
            <person name="Treitli S.C."/>
            <person name="Kolisko M."/>
            <person name="Husnik F."/>
            <person name="Keeling P."/>
            <person name="Hampl V."/>
        </authorList>
    </citation>
    <scope>NUCLEOTIDE SEQUENCE [LARGE SCALE GENOMIC DNA]</scope>
    <source>
        <strain evidence="2">ST1C</strain>
    </source>
</reference>
<evidence type="ECO:0000313" key="2">
    <source>
        <dbReference type="EMBL" id="KAA6373200.1"/>
    </source>
</evidence>
<feature type="coiled-coil region" evidence="1">
    <location>
        <begin position="192"/>
        <end position="233"/>
    </location>
</feature>
<keyword evidence="1" id="KW-0175">Coiled coil</keyword>
<dbReference type="InterPro" id="IPR016024">
    <property type="entry name" value="ARM-type_fold"/>
</dbReference>
<dbReference type="OrthoDB" id="7537227at2759"/>
<dbReference type="EMBL" id="SNRW01012939">
    <property type="protein sequence ID" value="KAA6373200.1"/>
    <property type="molecule type" value="Genomic_DNA"/>
</dbReference>
<dbReference type="AlphaFoldDB" id="A0A5J4UST4"/>
<evidence type="ECO:0000313" key="3">
    <source>
        <dbReference type="Proteomes" id="UP000324800"/>
    </source>
</evidence>
<organism evidence="2 3">
    <name type="scientific">Streblomastix strix</name>
    <dbReference type="NCBI Taxonomy" id="222440"/>
    <lineage>
        <taxon>Eukaryota</taxon>
        <taxon>Metamonada</taxon>
        <taxon>Preaxostyla</taxon>
        <taxon>Oxymonadida</taxon>
        <taxon>Streblomastigidae</taxon>
        <taxon>Streblomastix</taxon>
    </lineage>
</organism>
<dbReference type="SUPFAM" id="SSF48371">
    <property type="entry name" value="ARM repeat"/>
    <property type="match status" value="1"/>
</dbReference>
<feature type="non-terminal residue" evidence="2">
    <location>
        <position position="332"/>
    </location>
</feature>
<sequence length="332" mass="37210">MTEKLSETILHSDLLDEPNENVKLDKIPLFVNDILSDNYEQQQTTERLVAMALHDQDCGLPISQLCLSPLVVMLKSKDEDHSQTACEGLSKLIRKSPNIQKALLKSGFIQMTTFALMEEGVPNHVQTNILVVILDLITSGADIHVMGGLLPILDKLAKEEDSQKQEITMKAQIIQTILTSKSVTVPSPSSYIQELKKKNEEQKKQIEEQKRLNEEYKKQISDLEIQIEEAKPKSGDVAFSINVPTGSYKRKDGEFTYTSTAAQYKVFPIEPVITEGIYKCEIKGNLGTGNDWFGVMKSGLVIPFESHTNTQPYAKDSIFFYAGHVYQNGKPT</sequence>
<dbReference type="Gene3D" id="1.25.10.10">
    <property type="entry name" value="Leucine-rich Repeat Variant"/>
    <property type="match status" value="1"/>
</dbReference>
<gene>
    <name evidence="2" type="ORF">EZS28_031272</name>
</gene>
<protein>
    <submittedName>
        <fullName evidence="2">Uncharacterized protein</fullName>
    </submittedName>
</protein>
<evidence type="ECO:0000256" key="1">
    <source>
        <dbReference type="SAM" id="Coils"/>
    </source>
</evidence>
<proteinExistence type="predicted"/>
<comment type="caution">
    <text evidence="2">The sequence shown here is derived from an EMBL/GenBank/DDBJ whole genome shotgun (WGS) entry which is preliminary data.</text>
</comment>